<protein>
    <submittedName>
        <fullName evidence="1">Uncharacterized protein</fullName>
    </submittedName>
</protein>
<organism evidence="1 2">
    <name type="scientific">Podarcis lilfordi</name>
    <name type="common">Lilford's wall lizard</name>
    <dbReference type="NCBI Taxonomy" id="74358"/>
    <lineage>
        <taxon>Eukaryota</taxon>
        <taxon>Metazoa</taxon>
        <taxon>Chordata</taxon>
        <taxon>Craniata</taxon>
        <taxon>Vertebrata</taxon>
        <taxon>Euteleostomi</taxon>
        <taxon>Lepidosauria</taxon>
        <taxon>Squamata</taxon>
        <taxon>Bifurcata</taxon>
        <taxon>Unidentata</taxon>
        <taxon>Episquamata</taxon>
        <taxon>Laterata</taxon>
        <taxon>Lacertibaenia</taxon>
        <taxon>Lacertidae</taxon>
        <taxon>Podarcis</taxon>
    </lineage>
</organism>
<sequence length="77" mass="8323">MTVIKMAGHCSSLRKLPAVTVSNAASLSNLIQLYAFLSGALLSPYVALDASHLCRLLDLTPRLLAQFECCQPMYLAP</sequence>
<reference evidence="1" key="1">
    <citation type="submission" date="2022-12" db="EMBL/GenBank/DDBJ databases">
        <authorList>
            <person name="Alioto T."/>
            <person name="Alioto T."/>
            <person name="Gomez Garrido J."/>
        </authorList>
    </citation>
    <scope>NUCLEOTIDE SEQUENCE</scope>
</reference>
<keyword evidence="2" id="KW-1185">Reference proteome</keyword>
<evidence type="ECO:0000313" key="2">
    <source>
        <dbReference type="Proteomes" id="UP001178461"/>
    </source>
</evidence>
<name>A0AA35NV82_9SAUR</name>
<gene>
    <name evidence="1" type="ORF">PODLI_1B025446</name>
</gene>
<dbReference type="Proteomes" id="UP001178461">
    <property type="component" value="Chromosome 2"/>
</dbReference>
<proteinExistence type="predicted"/>
<evidence type="ECO:0000313" key="1">
    <source>
        <dbReference type="EMBL" id="CAI5765416.1"/>
    </source>
</evidence>
<dbReference type="AlphaFoldDB" id="A0AA35NV82"/>
<accession>A0AA35NV82</accession>
<dbReference type="EMBL" id="OX395127">
    <property type="protein sequence ID" value="CAI5765416.1"/>
    <property type="molecule type" value="Genomic_DNA"/>
</dbReference>